<dbReference type="OrthoDB" id="9803988at2"/>
<feature type="domain" description="Solute-binding protein family 5" evidence="5">
    <location>
        <begin position="130"/>
        <end position="544"/>
    </location>
</feature>
<dbReference type="Gene3D" id="3.40.190.10">
    <property type="entry name" value="Periplasmic binding protein-like II"/>
    <property type="match status" value="1"/>
</dbReference>
<feature type="signal peptide" evidence="4">
    <location>
        <begin position="1"/>
        <end position="22"/>
    </location>
</feature>
<dbReference type="Gene3D" id="3.10.105.10">
    <property type="entry name" value="Dipeptide-binding Protein, Domain 3"/>
    <property type="match status" value="1"/>
</dbReference>
<gene>
    <name evidence="6" type="ORF">DM194_11355</name>
</gene>
<evidence type="ECO:0000256" key="3">
    <source>
        <dbReference type="ARBA" id="ARBA00022729"/>
    </source>
</evidence>
<dbReference type="InterPro" id="IPR039424">
    <property type="entry name" value="SBP_5"/>
</dbReference>
<keyword evidence="3 4" id="KW-0732">Signal</keyword>
<evidence type="ECO:0000313" key="7">
    <source>
        <dbReference type="Proteomes" id="UP000249605"/>
    </source>
</evidence>
<dbReference type="GO" id="GO:0043190">
    <property type="term" value="C:ATP-binding cassette (ABC) transporter complex"/>
    <property type="evidence" value="ECO:0007669"/>
    <property type="project" value="InterPro"/>
</dbReference>
<keyword evidence="7" id="KW-1185">Reference proteome</keyword>
<organism evidence="6 7">
    <name type="scientific">Azospirillum ramasamyi</name>
    <dbReference type="NCBI Taxonomy" id="682998"/>
    <lineage>
        <taxon>Bacteria</taxon>
        <taxon>Pseudomonadati</taxon>
        <taxon>Pseudomonadota</taxon>
        <taxon>Alphaproteobacteria</taxon>
        <taxon>Rhodospirillales</taxon>
        <taxon>Azospirillaceae</taxon>
        <taxon>Azospirillum</taxon>
    </lineage>
</organism>
<evidence type="ECO:0000256" key="1">
    <source>
        <dbReference type="ARBA" id="ARBA00004418"/>
    </source>
</evidence>
<dbReference type="Pfam" id="PF00496">
    <property type="entry name" value="SBP_bac_5"/>
    <property type="match status" value="1"/>
</dbReference>
<dbReference type="GO" id="GO:0042884">
    <property type="term" value="P:microcin transport"/>
    <property type="evidence" value="ECO:0007669"/>
    <property type="project" value="TreeGrafter"/>
</dbReference>
<evidence type="ECO:0000256" key="4">
    <source>
        <dbReference type="SAM" id="SignalP"/>
    </source>
</evidence>
<dbReference type="GO" id="GO:0030288">
    <property type="term" value="C:outer membrane-bounded periplasmic space"/>
    <property type="evidence" value="ECO:0007669"/>
    <property type="project" value="TreeGrafter"/>
</dbReference>
<dbReference type="KEGG" id="azm:DM194_11355"/>
<sequence>MARPFILLLILLALPAHRPAWAEAPRHDAPTHGIAMQGSETHGIAMQGSETHGIAMHGIAMHGDLALPPDFTAFPYVDPAAPKGGTIRQAVTGSFDSLHPHIVKGVPALGLGYVFETLLTRSWDEPFSLYGLLADRVEVAGDRSAVTFHINPEARWHDGTPVTAADVLFSLEMQRRHGTPNRRLFYAKVAAAEAPDPQTVRFAFAPNPDGTIDREMPLLMGLMPIHSKTFWSGRDFDRTTLEPITGSGPYRIATVDPGRRIVYERVRDYWGRDLPTRVGQFNANRLEFDYYRDDSVALEAFKAGQGDIRYERDPAKWATGYDGPALRDGRIVREELPNRRPEPARGLIFNTRRPIFADVRVRRALGMATDFDWIGRSLFHGLLTRTASYYPNSDLAARGLPEGEELRALEPFRDRLPPDLFTDPFVLPDGGGGNGPAGLRANRREAMRLLEQAGWRVRDGRLTDAAGNRFAFEILLSDPSEERVALEFARSLEPLGIDARVRTVDSAQFQGRMDRFDFDMTMRWWASSLSPGNEQLYYYGSDAAGQEGSRNLAGIRDPVVDALARSIAAATTRAELVGRVRALDRVLLWGHYMVPLFHSPVDRIARRSTLHRPAVTPLYGPMVESFWVEP</sequence>
<evidence type="ECO:0000256" key="2">
    <source>
        <dbReference type="ARBA" id="ARBA00005695"/>
    </source>
</evidence>
<dbReference type="GO" id="GO:1904680">
    <property type="term" value="F:peptide transmembrane transporter activity"/>
    <property type="evidence" value="ECO:0007669"/>
    <property type="project" value="TreeGrafter"/>
</dbReference>
<dbReference type="PANTHER" id="PTHR30290:SF64">
    <property type="entry name" value="ABC TRANSPORTER PERIPLASMIC BINDING PROTEIN"/>
    <property type="match status" value="1"/>
</dbReference>
<evidence type="ECO:0000313" key="6">
    <source>
        <dbReference type="EMBL" id="AWU94810.1"/>
    </source>
</evidence>
<evidence type="ECO:0000259" key="5">
    <source>
        <dbReference type="Pfam" id="PF00496"/>
    </source>
</evidence>
<comment type="similarity">
    <text evidence="2">Belongs to the bacterial solute-binding protein 5 family.</text>
</comment>
<dbReference type="RefSeq" id="WP_111067415.1">
    <property type="nucleotide sequence ID" value="NZ_CP029829.1"/>
</dbReference>
<name>A0A2U9S5G2_9PROT</name>
<dbReference type="InterPro" id="IPR030678">
    <property type="entry name" value="Peptide/Ni-bd"/>
</dbReference>
<feature type="chain" id="PRO_5016102369" evidence="4">
    <location>
        <begin position="23"/>
        <end position="630"/>
    </location>
</feature>
<reference evidence="6 7" key="1">
    <citation type="journal article" date="2019" name="Int. J. Syst. Evol. Microbiol.">
        <title>Azospirillum ramasamyi sp. nov., a novel diazotrophic bacterium isolated from fermented bovine products.</title>
        <authorList>
            <person name="Anandham R."/>
            <person name="Heo J."/>
            <person name="Krishnamoorthy R."/>
            <person name="SenthilKumar M."/>
            <person name="Gopal N.O."/>
            <person name="Kim S.J."/>
            <person name="Kwon S.W."/>
        </authorList>
    </citation>
    <scope>NUCLEOTIDE SEQUENCE [LARGE SCALE GENOMIC DNA]</scope>
    <source>
        <strain evidence="6 7">M2T2B2</strain>
    </source>
</reference>
<dbReference type="SUPFAM" id="SSF53850">
    <property type="entry name" value="Periplasmic binding protein-like II"/>
    <property type="match status" value="1"/>
</dbReference>
<dbReference type="AlphaFoldDB" id="A0A2U9S5G2"/>
<dbReference type="PIRSF" id="PIRSF002741">
    <property type="entry name" value="MppA"/>
    <property type="match status" value="1"/>
</dbReference>
<dbReference type="InterPro" id="IPR000914">
    <property type="entry name" value="SBP_5_dom"/>
</dbReference>
<dbReference type="CDD" id="cd08497">
    <property type="entry name" value="MbnE-like"/>
    <property type="match status" value="1"/>
</dbReference>
<comment type="subcellular location">
    <subcellularLocation>
        <location evidence="1">Periplasm</location>
    </subcellularLocation>
</comment>
<protein>
    <submittedName>
        <fullName evidence="6">ABC transporter substrate-binding protein</fullName>
    </submittedName>
</protein>
<dbReference type="PANTHER" id="PTHR30290">
    <property type="entry name" value="PERIPLASMIC BINDING COMPONENT OF ABC TRANSPORTER"/>
    <property type="match status" value="1"/>
</dbReference>
<dbReference type="EMBL" id="CP029829">
    <property type="protein sequence ID" value="AWU94810.1"/>
    <property type="molecule type" value="Genomic_DNA"/>
</dbReference>
<proteinExistence type="inferred from homology"/>
<dbReference type="Proteomes" id="UP000249605">
    <property type="component" value="Chromosome"/>
</dbReference>
<dbReference type="GO" id="GO:0015833">
    <property type="term" value="P:peptide transport"/>
    <property type="evidence" value="ECO:0007669"/>
    <property type="project" value="TreeGrafter"/>
</dbReference>
<accession>A0A2U9S5G2</accession>